<dbReference type="OrthoDB" id="9997817at2759"/>
<keyword evidence="3" id="KW-1185">Reference proteome</keyword>
<comment type="caution">
    <text evidence="2">The sequence shown here is derived from an EMBL/GenBank/DDBJ whole genome shotgun (WGS) entry which is preliminary data.</text>
</comment>
<evidence type="ECO:0000313" key="2">
    <source>
        <dbReference type="EMBL" id="MBW0543814.1"/>
    </source>
</evidence>
<proteinExistence type="predicted"/>
<evidence type="ECO:0000313" key="3">
    <source>
        <dbReference type="Proteomes" id="UP000765509"/>
    </source>
</evidence>
<organism evidence="2 3">
    <name type="scientific">Austropuccinia psidii MF-1</name>
    <dbReference type="NCBI Taxonomy" id="1389203"/>
    <lineage>
        <taxon>Eukaryota</taxon>
        <taxon>Fungi</taxon>
        <taxon>Dikarya</taxon>
        <taxon>Basidiomycota</taxon>
        <taxon>Pucciniomycotina</taxon>
        <taxon>Pucciniomycetes</taxon>
        <taxon>Pucciniales</taxon>
        <taxon>Sphaerophragmiaceae</taxon>
        <taxon>Austropuccinia</taxon>
    </lineage>
</organism>
<reference evidence="2" key="1">
    <citation type="submission" date="2021-03" db="EMBL/GenBank/DDBJ databases">
        <title>Draft genome sequence of rust myrtle Austropuccinia psidii MF-1, a brazilian biotype.</title>
        <authorList>
            <person name="Quecine M.C."/>
            <person name="Pachon D.M.R."/>
            <person name="Bonatelli M.L."/>
            <person name="Correr F.H."/>
            <person name="Franceschini L.M."/>
            <person name="Leite T.F."/>
            <person name="Margarido G.R.A."/>
            <person name="Almeida C.A."/>
            <person name="Ferrarezi J.A."/>
            <person name="Labate C.A."/>
        </authorList>
    </citation>
    <scope>NUCLEOTIDE SEQUENCE</scope>
    <source>
        <strain evidence="2">MF-1</strain>
    </source>
</reference>
<dbReference type="Proteomes" id="UP000765509">
    <property type="component" value="Unassembled WGS sequence"/>
</dbReference>
<evidence type="ECO:0008006" key="4">
    <source>
        <dbReference type="Google" id="ProtNLM"/>
    </source>
</evidence>
<evidence type="ECO:0000256" key="1">
    <source>
        <dbReference type="SAM" id="MobiDB-lite"/>
    </source>
</evidence>
<protein>
    <recommendedName>
        <fullName evidence="4">DUF4939 domain-containing protein</fullName>
    </recommendedName>
</protein>
<name>A0A9Q3FRR8_9BASI</name>
<dbReference type="EMBL" id="AVOT02048593">
    <property type="protein sequence ID" value="MBW0543814.1"/>
    <property type="molecule type" value="Genomic_DNA"/>
</dbReference>
<feature type="compositionally biased region" description="Acidic residues" evidence="1">
    <location>
        <begin position="12"/>
        <end position="27"/>
    </location>
</feature>
<dbReference type="AlphaFoldDB" id="A0A9Q3FRR8"/>
<feature type="region of interest" description="Disordered" evidence="1">
    <location>
        <begin position="1"/>
        <end position="46"/>
    </location>
</feature>
<sequence length="158" mass="17994">MEGAKPSRRVDEEGEEFVEEEESEDTEVVGTPEASEAPNLAHSNQPIFSQYEPSFPKMMVQMTQFMGQITQVVSPRDNSRAPAFHTRSMKAPYYFDGTKAHKLRGFVQSCQLIFHNYPGNFFSERKKVLYSTLFLTGRAGKWIETYLSITPKNTLPTS</sequence>
<gene>
    <name evidence="2" type="ORF">O181_083529</name>
</gene>
<accession>A0A9Q3FRR8</accession>